<feature type="transmembrane region" description="Helical" evidence="1">
    <location>
        <begin position="132"/>
        <end position="153"/>
    </location>
</feature>
<feature type="transmembrane region" description="Helical" evidence="1">
    <location>
        <begin position="98"/>
        <end position="120"/>
    </location>
</feature>
<name>A0ABV7T856_9GAMM</name>
<gene>
    <name evidence="2" type="ORF">ACFOMF_14770</name>
</gene>
<keyword evidence="1" id="KW-0812">Transmembrane</keyword>
<evidence type="ECO:0000256" key="1">
    <source>
        <dbReference type="SAM" id="Phobius"/>
    </source>
</evidence>
<feature type="transmembrane region" description="Helical" evidence="1">
    <location>
        <begin position="67"/>
        <end position="86"/>
    </location>
</feature>
<keyword evidence="3" id="KW-1185">Reference proteome</keyword>
<feature type="transmembrane region" description="Helical" evidence="1">
    <location>
        <begin position="165"/>
        <end position="187"/>
    </location>
</feature>
<proteinExistence type="predicted"/>
<evidence type="ECO:0008006" key="4">
    <source>
        <dbReference type="Google" id="ProtNLM"/>
    </source>
</evidence>
<evidence type="ECO:0000313" key="2">
    <source>
        <dbReference type="EMBL" id="MFC3609043.1"/>
    </source>
</evidence>
<protein>
    <recommendedName>
        <fullName evidence="4">HdeD family acid-resistance protein</fullName>
    </recommendedName>
</protein>
<feature type="transmembrane region" description="Helical" evidence="1">
    <location>
        <begin position="35"/>
        <end position="55"/>
    </location>
</feature>
<sequence length="213" mass="23078">MQPENPYTTPRAKLVDESGAVHRAAGWSPGRLRMLALLCLAAMIGTLALLSLGLVASATADLVLQRAAFWLRLVLVLLETFLLIRFKEFVERCFAARGVGWPVWLVILFGLVGEALELLMADRLVLSSGWQLGFLLLLAAQGLCLAWLGLRLLALRKGYPSLRALAWLNIVGGLMLASLILLLPALLPLLGAQLAMALVFFRAAREAGHQSSA</sequence>
<reference evidence="3" key="1">
    <citation type="journal article" date="2019" name="Int. J. Syst. Evol. Microbiol.">
        <title>The Global Catalogue of Microorganisms (GCM) 10K type strain sequencing project: providing services to taxonomists for standard genome sequencing and annotation.</title>
        <authorList>
            <consortium name="The Broad Institute Genomics Platform"/>
            <consortium name="The Broad Institute Genome Sequencing Center for Infectious Disease"/>
            <person name="Wu L."/>
            <person name="Ma J."/>
        </authorList>
    </citation>
    <scope>NUCLEOTIDE SEQUENCE [LARGE SCALE GENOMIC DNA]</scope>
    <source>
        <strain evidence="3">KCTC 42447</strain>
    </source>
</reference>
<keyword evidence="1" id="KW-0472">Membrane</keyword>
<dbReference type="EMBL" id="JBHRXZ010000024">
    <property type="protein sequence ID" value="MFC3609043.1"/>
    <property type="molecule type" value="Genomic_DNA"/>
</dbReference>
<comment type="caution">
    <text evidence="2">The sequence shown here is derived from an EMBL/GenBank/DDBJ whole genome shotgun (WGS) entry which is preliminary data.</text>
</comment>
<dbReference type="Proteomes" id="UP001595630">
    <property type="component" value="Unassembled WGS sequence"/>
</dbReference>
<accession>A0ABV7T856</accession>
<dbReference type="RefSeq" id="WP_386366224.1">
    <property type="nucleotide sequence ID" value="NZ_JBHRXZ010000024.1"/>
</dbReference>
<organism evidence="2 3">
    <name type="scientific">Stutzerimonas tarimensis</name>
    <dbReference type="NCBI Taxonomy" id="1507735"/>
    <lineage>
        <taxon>Bacteria</taxon>
        <taxon>Pseudomonadati</taxon>
        <taxon>Pseudomonadota</taxon>
        <taxon>Gammaproteobacteria</taxon>
        <taxon>Pseudomonadales</taxon>
        <taxon>Pseudomonadaceae</taxon>
        <taxon>Stutzerimonas</taxon>
    </lineage>
</organism>
<keyword evidence="1" id="KW-1133">Transmembrane helix</keyword>
<evidence type="ECO:0000313" key="3">
    <source>
        <dbReference type="Proteomes" id="UP001595630"/>
    </source>
</evidence>